<dbReference type="AlphaFoldDB" id="A0A167J306"/>
<dbReference type="EMBL" id="LRXL01000026">
    <property type="protein sequence ID" value="OAB80283.1"/>
    <property type="molecule type" value="Genomic_DNA"/>
</dbReference>
<reference evidence="1 2" key="1">
    <citation type="submission" date="2016-02" db="EMBL/GenBank/DDBJ databases">
        <title>Ulvibacter sp. LPB0005, isolated from Thais luteostoma.</title>
        <authorList>
            <person name="Shin S.-K."/>
            <person name="Yi H."/>
        </authorList>
    </citation>
    <scope>NUCLEOTIDE SEQUENCE [LARGE SCALE GENOMIC DNA]</scope>
    <source>
        <strain evidence="1 2">LPB0005</strain>
    </source>
</reference>
<dbReference type="RefSeq" id="WP_068590704.1">
    <property type="nucleotide sequence ID" value="NZ_LRXL01000026.1"/>
</dbReference>
<dbReference type="Proteomes" id="UP000077013">
    <property type="component" value="Unassembled WGS sequence"/>
</dbReference>
<organism evidence="1 2">
    <name type="scientific">Cochleicola gelatinilyticus</name>
    <dbReference type="NCBI Taxonomy" id="1763537"/>
    <lineage>
        <taxon>Bacteria</taxon>
        <taxon>Pseudomonadati</taxon>
        <taxon>Bacteroidota</taxon>
        <taxon>Flavobacteriia</taxon>
        <taxon>Flavobacteriales</taxon>
        <taxon>Flavobacteriaceae</taxon>
        <taxon>Cochleicola</taxon>
    </lineage>
</organism>
<evidence type="ECO:0000313" key="2">
    <source>
        <dbReference type="Proteomes" id="UP000077013"/>
    </source>
</evidence>
<keyword evidence="2" id="KW-1185">Reference proteome</keyword>
<proteinExistence type="predicted"/>
<dbReference type="STRING" id="1763537.ULVI_05980"/>
<gene>
    <name evidence="1" type="ORF">ULVI_05980</name>
</gene>
<dbReference type="OrthoDB" id="667380at2"/>
<comment type="caution">
    <text evidence="1">The sequence shown here is derived from an EMBL/GenBank/DDBJ whole genome shotgun (WGS) entry which is preliminary data.</text>
</comment>
<name>A0A167J306_9FLAO</name>
<sequence>MTVKEIKEALLKECKNVVAKRFDKIKQTIEDIIESLEDESKSSAGDKHETGRAMLQIDRENAGKQLREIETLQKLLPRIDIDVTSDYGRLGSLVYTNQGTYFLSISIGAVTVSKTVYYCVALHSPIGDLLSGKKKGDLFSFNGKDYKVTSVK</sequence>
<protein>
    <submittedName>
        <fullName evidence="1">3-oxoacyl-ACP synthase</fullName>
    </submittedName>
</protein>
<accession>A0A167J306</accession>
<evidence type="ECO:0000313" key="1">
    <source>
        <dbReference type="EMBL" id="OAB80283.1"/>
    </source>
</evidence>